<evidence type="ECO:0000259" key="2">
    <source>
        <dbReference type="Pfam" id="PF01522"/>
    </source>
</evidence>
<gene>
    <name evidence="3" type="primary">CSON009775</name>
</gene>
<proteinExistence type="predicted"/>
<feature type="chain" id="PRO_5016468156" evidence="1">
    <location>
        <begin position="18"/>
        <end position="391"/>
    </location>
</feature>
<dbReference type="EMBL" id="UFQT01000391">
    <property type="protein sequence ID" value="SSX23886.1"/>
    <property type="molecule type" value="Genomic_DNA"/>
</dbReference>
<reference evidence="3" key="1">
    <citation type="submission" date="2018-07" db="EMBL/GenBank/DDBJ databases">
        <authorList>
            <person name="Quirk P.G."/>
            <person name="Krulwich T.A."/>
        </authorList>
    </citation>
    <scope>NUCLEOTIDE SEQUENCE</scope>
</reference>
<dbReference type="Gene3D" id="3.20.20.370">
    <property type="entry name" value="Glycoside hydrolase/deacetylase"/>
    <property type="match status" value="1"/>
</dbReference>
<dbReference type="PANTHER" id="PTHR45985">
    <property type="match status" value="1"/>
</dbReference>
<dbReference type="AlphaFoldDB" id="A0A336M0N0"/>
<protein>
    <submittedName>
        <fullName evidence="3">CSON009775 protein</fullName>
    </submittedName>
</protein>
<dbReference type="VEuPathDB" id="VectorBase:CSON009775"/>
<dbReference type="Pfam" id="PF01522">
    <property type="entry name" value="Polysacc_deac_1"/>
    <property type="match status" value="1"/>
</dbReference>
<dbReference type="GO" id="GO:0016810">
    <property type="term" value="F:hydrolase activity, acting on carbon-nitrogen (but not peptide) bonds"/>
    <property type="evidence" value="ECO:0007669"/>
    <property type="project" value="InterPro"/>
</dbReference>
<dbReference type="PANTHER" id="PTHR45985:SF8">
    <property type="entry name" value="CHITIN DEACETYLASE-LIKE 9, ISOFORM A"/>
    <property type="match status" value="1"/>
</dbReference>
<dbReference type="OMA" id="SRAPFGM"/>
<evidence type="ECO:0000256" key="1">
    <source>
        <dbReference type="SAM" id="SignalP"/>
    </source>
</evidence>
<organism evidence="3">
    <name type="scientific">Culicoides sonorensis</name>
    <name type="common">Biting midge</name>
    <dbReference type="NCBI Taxonomy" id="179676"/>
    <lineage>
        <taxon>Eukaryota</taxon>
        <taxon>Metazoa</taxon>
        <taxon>Ecdysozoa</taxon>
        <taxon>Arthropoda</taxon>
        <taxon>Hexapoda</taxon>
        <taxon>Insecta</taxon>
        <taxon>Pterygota</taxon>
        <taxon>Neoptera</taxon>
        <taxon>Endopterygota</taxon>
        <taxon>Diptera</taxon>
        <taxon>Nematocera</taxon>
        <taxon>Chironomoidea</taxon>
        <taxon>Ceratopogonidae</taxon>
        <taxon>Ceratopogoninae</taxon>
        <taxon>Culicoides</taxon>
        <taxon>Monoculicoides</taxon>
    </lineage>
</organism>
<evidence type="ECO:0000313" key="3">
    <source>
        <dbReference type="EMBL" id="SSX23886.1"/>
    </source>
</evidence>
<keyword evidence="1" id="KW-0732">Signal</keyword>
<dbReference type="GO" id="GO:0005975">
    <property type="term" value="P:carbohydrate metabolic process"/>
    <property type="evidence" value="ECO:0007669"/>
    <property type="project" value="InterPro"/>
</dbReference>
<feature type="signal peptide" evidence="1">
    <location>
        <begin position="1"/>
        <end position="17"/>
    </location>
</feature>
<dbReference type="InterPro" id="IPR002509">
    <property type="entry name" value="NODB_dom"/>
</dbReference>
<accession>A0A336M0N0</accession>
<sequence>MKLTIILLVIGYNIIFASKIPVKYTEDITEYETADLCQPWICKTPDCKCTSIDSGGNFPVEKTPQLVMVTFDDAVTALNYEFIEKSLYKHKNPDGCPAQATFYVSHEYTDYSKVHNLWANGHEIALHSITHSPYNSYWRNASVEKLLMEFGDQKEMIAHFANIPSDDINGMRMPLFQLSGDNSYIAMVESGIKYDSSWPTNKYTKPGLWPYTLDFLSTQDCSIGDCPTTSIPGAWVQPILNWEDTAGLPCAMVDACLNVPDYDVNELLDWMKSNFHRIYESNRAPFGVHLHAAWFGRGENTFGAFIKFLNYLAEFDDVYLVSTDRVIEYTKNPVPIEMFEACAVKQKPSCNARTCVLKKDTASGPEDRYMTVCSKCPEVYPWLGNPFGEKQ</sequence>
<dbReference type="SUPFAM" id="SSF88713">
    <property type="entry name" value="Glycoside hydrolase/deacetylase"/>
    <property type="match status" value="1"/>
</dbReference>
<dbReference type="CDD" id="cd10975">
    <property type="entry name" value="CE4_CDA_like_2"/>
    <property type="match status" value="1"/>
</dbReference>
<dbReference type="InterPro" id="IPR011330">
    <property type="entry name" value="Glyco_hydro/deAcase_b/a-brl"/>
</dbReference>
<feature type="domain" description="NodB homology" evidence="2">
    <location>
        <begin position="62"/>
        <end position="159"/>
    </location>
</feature>
<dbReference type="InterPro" id="IPR052740">
    <property type="entry name" value="CE4"/>
</dbReference>
<name>A0A336M0N0_CULSO</name>